<sequence length="73" mass="8071">MTEPSSVCNDRYWPTSRCVGAPCSLLSFTSMSSNTSEVFGEYPHHRILVACEKLKGISHARFARAETLSFQGS</sequence>
<organism evidence="1 2">
    <name type="scientific">Hibiscus sabdariffa</name>
    <name type="common">roselle</name>
    <dbReference type="NCBI Taxonomy" id="183260"/>
    <lineage>
        <taxon>Eukaryota</taxon>
        <taxon>Viridiplantae</taxon>
        <taxon>Streptophyta</taxon>
        <taxon>Embryophyta</taxon>
        <taxon>Tracheophyta</taxon>
        <taxon>Spermatophyta</taxon>
        <taxon>Magnoliopsida</taxon>
        <taxon>eudicotyledons</taxon>
        <taxon>Gunneridae</taxon>
        <taxon>Pentapetalae</taxon>
        <taxon>rosids</taxon>
        <taxon>malvids</taxon>
        <taxon>Malvales</taxon>
        <taxon>Malvaceae</taxon>
        <taxon>Malvoideae</taxon>
        <taxon>Hibiscus</taxon>
    </lineage>
</organism>
<proteinExistence type="predicted"/>
<dbReference type="EMBL" id="JBBPBN010000948">
    <property type="protein sequence ID" value="KAK8481112.1"/>
    <property type="molecule type" value="Genomic_DNA"/>
</dbReference>
<comment type="caution">
    <text evidence="1">The sequence shown here is derived from an EMBL/GenBank/DDBJ whole genome shotgun (WGS) entry which is preliminary data.</text>
</comment>
<evidence type="ECO:0000313" key="1">
    <source>
        <dbReference type="EMBL" id="KAK8481112.1"/>
    </source>
</evidence>
<keyword evidence="2" id="KW-1185">Reference proteome</keyword>
<accession>A0ABR1ZKH3</accession>
<protein>
    <submittedName>
        <fullName evidence="1">Uncharacterized protein</fullName>
    </submittedName>
</protein>
<evidence type="ECO:0000313" key="2">
    <source>
        <dbReference type="Proteomes" id="UP001396334"/>
    </source>
</evidence>
<dbReference type="Proteomes" id="UP001396334">
    <property type="component" value="Unassembled WGS sequence"/>
</dbReference>
<name>A0ABR1ZKH3_9ROSI</name>
<gene>
    <name evidence="1" type="ORF">V6N11_009842</name>
</gene>
<reference evidence="1 2" key="1">
    <citation type="journal article" date="2024" name="G3 (Bethesda)">
        <title>Genome assembly of Hibiscus sabdariffa L. provides insights into metabolisms of medicinal natural products.</title>
        <authorList>
            <person name="Kim T."/>
        </authorList>
    </citation>
    <scope>NUCLEOTIDE SEQUENCE [LARGE SCALE GENOMIC DNA]</scope>
    <source>
        <strain evidence="1">TK-2024</strain>
        <tissue evidence="1">Old leaves</tissue>
    </source>
</reference>